<reference evidence="1" key="1">
    <citation type="submission" date="2021-01" db="EMBL/GenBank/DDBJ databases">
        <title>Whole genome shotgun sequence of Planosporangium mesophilum NBRC 109066.</title>
        <authorList>
            <person name="Komaki H."/>
            <person name="Tamura T."/>
        </authorList>
    </citation>
    <scope>NUCLEOTIDE SEQUENCE</scope>
    <source>
        <strain evidence="1">NBRC 109066</strain>
    </source>
</reference>
<name>A0A8J3X0C6_9ACTN</name>
<protein>
    <recommendedName>
        <fullName evidence="3">AbrB/MazE/SpoVT family DNA-binding domain-containing protein</fullName>
    </recommendedName>
</protein>
<evidence type="ECO:0008006" key="3">
    <source>
        <dbReference type="Google" id="ProtNLM"/>
    </source>
</evidence>
<accession>A0A8J3X0C6</accession>
<dbReference type="Proteomes" id="UP000599074">
    <property type="component" value="Unassembled WGS sequence"/>
</dbReference>
<proteinExistence type="predicted"/>
<evidence type="ECO:0000313" key="2">
    <source>
        <dbReference type="Proteomes" id="UP000599074"/>
    </source>
</evidence>
<comment type="caution">
    <text evidence="1">The sequence shown here is derived from an EMBL/GenBank/DDBJ whole genome shotgun (WGS) entry which is preliminary data.</text>
</comment>
<dbReference type="AlphaFoldDB" id="A0A8J3X0C6"/>
<evidence type="ECO:0000313" key="1">
    <source>
        <dbReference type="EMBL" id="GII22521.1"/>
    </source>
</evidence>
<dbReference type="EMBL" id="BOON01000018">
    <property type="protein sequence ID" value="GII22521.1"/>
    <property type="molecule type" value="Genomic_DNA"/>
</dbReference>
<sequence length="107" mass="11423">MTTIDRRGRVAARSPLRTLGWRAGLRVAVTVVSSVVVVVARADGAVAITAQGHLRLPVAVRRVCRLHDGDRLLVAACPDPGILVAYPMAELDAMVLAYHATRRGEAC</sequence>
<organism evidence="1 2">
    <name type="scientific">Planosporangium mesophilum</name>
    <dbReference type="NCBI Taxonomy" id="689768"/>
    <lineage>
        <taxon>Bacteria</taxon>
        <taxon>Bacillati</taxon>
        <taxon>Actinomycetota</taxon>
        <taxon>Actinomycetes</taxon>
        <taxon>Micromonosporales</taxon>
        <taxon>Micromonosporaceae</taxon>
        <taxon>Planosporangium</taxon>
    </lineage>
</organism>
<keyword evidence="2" id="KW-1185">Reference proteome</keyword>
<gene>
    <name evidence="1" type="ORF">Pme01_21180</name>
</gene>